<name>A0AAD2JWE8_9AGAR</name>
<evidence type="ECO:0000313" key="2">
    <source>
        <dbReference type="Proteomes" id="UP001295794"/>
    </source>
</evidence>
<keyword evidence="2" id="KW-1185">Reference proteome</keyword>
<dbReference type="Proteomes" id="UP001295794">
    <property type="component" value="Unassembled WGS sequence"/>
</dbReference>
<protein>
    <submittedName>
        <fullName evidence="1">Uncharacterized protein</fullName>
    </submittedName>
</protein>
<proteinExistence type="predicted"/>
<sequence length="97" mass="10706">MTSSCHSSNYREDVILERDHEPSISASPLPTSVSGPMDTPFFRLRYGALRAVTYTTSNRLKGLWTNPWRGISKQAGSRTALCAKSHNSFSLSPRSSS</sequence>
<accession>A0AAD2JWE8</accession>
<dbReference type="EMBL" id="CAVNYO010000096">
    <property type="protein sequence ID" value="CAK5265645.1"/>
    <property type="molecule type" value="Genomic_DNA"/>
</dbReference>
<evidence type="ECO:0000313" key="1">
    <source>
        <dbReference type="EMBL" id="CAK5265645.1"/>
    </source>
</evidence>
<comment type="caution">
    <text evidence="1">The sequence shown here is derived from an EMBL/GenBank/DDBJ whole genome shotgun (WGS) entry which is preliminary data.</text>
</comment>
<organism evidence="1 2">
    <name type="scientific">Mycena citricolor</name>
    <dbReference type="NCBI Taxonomy" id="2018698"/>
    <lineage>
        <taxon>Eukaryota</taxon>
        <taxon>Fungi</taxon>
        <taxon>Dikarya</taxon>
        <taxon>Basidiomycota</taxon>
        <taxon>Agaricomycotina</taxon>
        <taxon>Agaricomycetes</taxon>
        <taxon>Agaricomycetidae</taxon>
        <taxon>Agaricales</taxon>
        <taxon>Marasmiineae</taxon>
        <taxon>Mycenaceae</taxon>
        <taxon>Mycena</taxon>
    </lineage>
</organism>
<reference evidence="1" key="1">
    <citation type="submission" date="2023-11" db="EMBL/GenBank/DDBJ databases">
        <authorList>
            <person name="De Vega J J."/>
            <person name="De Vega J J."/>
        </authorList>
    </citation>
    <scope>NUCLEOTIDE SEQUENCE</scope>
</reference>
<gene>
    <name evidence="1" type="ORF">MYCIT1_LOCUS6792</name>
</gene>
<dbReference type="AlphaFoldDB" id="A0AAD2JWE8"/>